<feature type="domain" description="ABC transporter" evidence="7">
    <location>
        <begin position="21"/>
        <end position="253"/>
    </location>
</feature>
<protein>
    <submittedName>
        <fullName evidence="8">Manganese ABC transporter ATP-binding protein</fullName>
    </submittedName>
</protein>
<dbReference type="Gene3D" id="3.40.50.300">
    <property type="entry name" value="P-loop containing nucleotide triphosphate hydrolases"/>
    <property type="match status" value="1"/>
</dbReference>
<keyword evidence="5" id="KW-0862">Zinc</keyword>
<evidence type="ECO:0000256" key="2">
    <source>
        <dbReference type="ARBA" id="ARBA00022448"/>
    </source>
</evidence>
<dbReference type="EMBL" id="QOCE01000012">
    <property type="protein sequence ID" value="RBW59935.1"/>
    <property type="molecule type" value="Genomic_DNA"/>
</dbReference>
<keyword evidence="2" id="KW-0813">Transport</keyword>
<dbReference type="InterPro" id="IPR003439">
    <property type="entry name" value="ABC_transporter-like_ATP-bd"/>
</dbReference>
<gene>
    <name evidence="8" type="ORF">DS909_04670</name>
</gene>
<proteinExistence type="inferred from homology"/>
<dbReference type="PROSITE" id="PS00211">
    <property type="entry name" value="ABC_TRANSPORTER_1"/>
    <property type="match status" value="1"/>
</dbReference>
<dbReference type="InterPro" id="IPR003593">
    <property type="entry name" value="AAA+_ATPase"/>
</dbReference>
<dbReference type="AlphaFoldDB" id="A0A366X962"/>
<dbReference type="STRING" id="1423144.Gal_03338"/>
<dbReference type="SUPFAM" id="SSF52540">
    <property type="entry name" value="P-loop containing nucleoside triphosphate hydrolases"/>
    <property type="match status" value="1"/>
</dbReference>
<evidence type="ECO:0000256" key="5">
    <source>
        <dbReference type="ARBA" id="ARBA00022906"/>
    </source>
</evidence>
<dbReference type="InterPro" id="IPR050153">
    <property type="entry name" value="Metal_Ion_Import_ABC"/>
</dbReference>
<dbReference type="Pfam" id="PF00005">
    <property type="entry name" value="ABC_tran"/>
    <property type="match status" value="1"/>
</dbReference>
<dbReference type="Proteomes" id="UP000252706">
    <property type="component" value="Unassembled WGS sequence"/>
</dbReference>
<evidence type="ECO:0000256" key="3">
    <source>
        <dbReference type="ARBA" id="ARBA00022741"/>
    </source>
</evidence>
<evidence type="ECO:0000313" key="8">
    <source>
        <dbReference type="EMBL" id="RBW59935.1"/>
    </source>
</evidence>
<evidence type="ECO:0000256" key="1">
    <source>
        <dbReference type="ARBA" id="ARBA00005417"/>
    </source>
</evidence>
<dbReference type="PROSITE" id="PS50893">
    <property type="entry name" value="ABC_TRANSPORTER_2"/>
    <property type="match status" value="1"/>
</dbReference>
<dbReference type="GO" id="GO:0005524">
    <property type="term" value="F:ATP binding"/>
    <property type="evidence" value="ECO:0007669"/>
    <property type="project" value="UniProtKB-KW"/>
</dbReference>
<dbReference type="PANTHER" id="PTHR42734:SF5">
    <property type="entry name" value="IRON TRANSPORT SYSTEM ATP-BINDING PROTEIN HI_0361-RELATED"/>
    <property type="match status" value="1"/>
</dbReference>
<dbReference type="RefSeq" id="WP_113822291.1">
    <property type="nucleotide sequence ID" value="NZ_QOCE01000012.1"/>
</dbReference>
<dbReference type="GO" id="GO:0006829">
    <property type="term" value="P:zinc ion transport"/>
    <property type="evidence" value="ECO:0007669"/>
    <property type="project" value="UniProtKB-KW"/>
</dbReference>
<dbReference type="PANTHER" id="PTHR42734">
    <property type="entry name" value="METAL TRANSPORT SYSTEM ATP-BINDING PROTEIN TM_0124-RELATED"/>
    <property type="match status" value="1"/>
</dbReference>
<dbReference type="GO" id="GO:0016887">
    <property type="term" value="F:ATP hydrolysis activity"/>
    <property type="evidence" value="ECO:0007669"/>
    <property type="project" value="InterPro"/>
</dbReference>
<accession>A0A366X962</accession>
<reference evidence="8 9" key="1">
    <citation type="submission" date="2018-07" db="EMBL/GenBank/DDBJ databases">
        <title>Modular assembly of carbohydrate-degrading microbial communities in the ocean.</title>
        <authorList>
            <person name="Enke T.N."/>
            <person name="Datta M.S."/>
            <person name="Schwartzman J.A."/>
            <person name="Cermak N."/>
            <person name="Schmitz D.A."/>
            <person name="Barrere J."/>
            <person name="Cordero O.X."/>
        </authorList>
    </citation>
    <scope>NUCLEOTIDE SEQUENCE [LARGE SCALE GENOMIC DNA]</scope>
    <source>
        <strain evidence="8 9">C3M10</strain>
    </source>
</reference>
<dbReference type="FunFam" id="3.40.50.300:FF:000134">
    <property type="entry name" value="Iron-enterobactin ABC transporter ATP-binding protein"/>
    <property type="match status" value="1"/>
</dbReference>
<evidence type="ECO:0000256" key="6">
    <source>
        <dbReference type="ARBA" id="ARBA00023065"/>
    </source>
</evidence>
<evidence type="ECO:0000313" key="9">
    <source>
        <dbReference type="Proteomes" id="UP000252706"/>
    </source>
</evidence>
<dbReference type="InterPro" id="IPR027417">
    <property type="entry name" value="P-loop_NTPase"/>
</dbReference>
<keyword evidence="4 8" id="KW-0067">ATP-binding</keyword>
<comment type="caution">
    <text evidence="8">The sequence shown here is derived from an EMBL/GenBank/DDBJ whole genome shotgun (WGS) entry which is preliminary data.</text>
</comment>
<sequence length="266" mass="28521">MLDLVSNQGTSPTDTLGDSPLAIRGLTVSYGQKPAVFSVDMTVQPGAMTAIIGPNGAGKSTMLKAALGIVKPLSGQVTVFGEPLEQQRARIAYVPQRASVDWDFPTRVIDVVLMGLYRELGLLGRVRSRHKAKAMDCLHRVGMRDFADRQIGQLSGGQQQRVFLARSLAQDADLYLLDEPFAGVDAATEKAIIGVLKSLKDAGKTVVVVHHDLATVTDYFDHVFLINTRKVAEGSVAEAFTADTLQAAYGGRLATAQVDQLSRVVG</sequence>
<dbReference type="CDD" id="cd03235">
    <property type="entry name" value="ABC_Metallic_Cations"/>
    <property type="match status" value="1"/>
</dbReference>
<dbReference type="SMART" id="SM00382">
    <property type="entry name" value="AAA"/>
    <property type="match status" value="1"/>
</dbReference>
<comment type="similarity">
    <text evidence="1">Belongs to the ABC transporter superfamily.</text>
</comment>
<evidence type="ECO:0000256" key="4">
    <source>
        <dbReference type="ARBA" id="ARBA00022840"/>
    </source>
</evidence>
<keyword evidence="6" id="KW-0406">Ion transport</keyword>
<dbReference type="InterPro" id="IPR017871">
    <property type="entry name" value="ABC_transporter-like_CS"/>
</dbReference>
<keyword evidence="3" id="KW-0547">Nucleotide-binding</keyword>
<organism evidence="8 9">
    <name type="scientific">Phaeobacter gallaeciensis</name>
    <dbReference type="NCBI Taxonomy" id="60890"/>
    <lineage>
        <taxon>Bacteria</taxon>
        <taxon>Pseudomonadati</taxon>
        <taxon>Pseudomonadota</taxon>
        <taxon>Alphaproteobacteria</taxon>
        <taxon>Rhodobacterales</taxon>
        <taxon>Roseobacteraceae</taxon>
        <taxon>Phaeobacter</taxon>
    </lineage>
</organism>
<dbReference type="OrthoDB" id="9806726at2"/>
<name>A0A366X962_9RHOB</name>
<evidence type="ECO:0000259" key="7">
    <source>
        <dbReference type="PROSITE" id="PS50893"/>
    </source>
</evidence>
<keyword evidence="5" id="KW-0864">Zinc transport</keyword>